<dbReference type="AlphaFoldDB" id="A0A0A9A175"/>
<protein>
    <submittedName>
        <fullName evidence="1">Uncharacterized protein</fullName>
    </submittedName>
</protein>
<evidence type="ECO:0000313" key="1">
    <source>
        <dbReference type="EMBL" id="JAD43683.1"/>
    </source>
</evidence>
<reference evidence="1" key="2">
    <citation type="journal article" date="2015" name="Data Brief">
        <title>Shoot transcriptome of the giant reed, Arundo donax.</title>
        <authorList>
            <person name="Barrero R.A."/>
            <person name="Guerrero F.D."/>
            <person name="Moolhuijzen P."/>
            <person name="Goolsby J.A."/>
            <person name="Tidwell J."/>
            <person name="Bellgard S.E."/>
            <person name="Bellgard M.I."/>
        </authorList>
    </citation>
    <scope>NUCLEOTIDE SEQUENCE</scope>
    <source>
        <tissue evidence="1">Shoot tissue taken approximately 20 cm above the soil surface</tissue>
    </source>
</reference>
<proteinExistence type="predicted"/>
<reference evidence="1" key="1">
    <citation type="submission" date="2014-09" db="EMBL/GenBank/DDBJ databases">
        <authorList>
            <person name="Magalhaes I.L.F."/>
            <person name="Oliveira U."/>
            <person name="Santos F.R."/>
            <person name="Vidigal T.H.D.A."/>
            <person name="Brescovit A.D."/>
            <person name="Santos A.J."/>
        </authorList>
    </citation>
    <scope>NUCLEOTIDE SEQUENCE</scope>
    <source>
        <tissue evidence="1">Shoot tissue taken approximately 20 cm above the soil surface</tissue>
    </source>
</reference>
<name>A0A0A9A175_ARUDO</name>
<organism evidence="1">
    <name type="scientific">Arundo donax</name>
    <name type="common">Giant reed</name>
    <name type="synonym">Donax arundinaceus</name>
    <dbReference type="NCBI Taxonomy" id="35708"/>
    <lineage>
        <taxon>Eukaryota</taxon>
        <taxon>Viridiplantae</taxon>
        <taxon>Streptophyta</taxon>
        <taxon>Embryophyta</taxon>
        <taxon>Tracheophyta</taxon>
        <taxon>Spermatophyta</taxon>
        <taxon>Magnoliopsida</taxon>
        <taxon>Liliopsida</taxon>
        <taxon>Poales</taxon>
        <taxon>Poaceae</taxon>
        <taxon>PACMAD clade</taxon>
        <taxon>Arundinoideae</taxon>
        <taxon>Arundineae</taxon>
        <taxon>Arundo</taxon>
    </lineage>
</organism>
<dbReference type="EMBL" id="GBRH01254212">
    <property type="protein sequence ID" value="JAD43683.1"/>
    <property type="molecule type" value="Transcribed_RNA"/>
</dbReference>
<accession>A0A0A9A175</accession>
<sequence length="50" mass="5902">MHPGSHNVRLHARQYVCVYVPAKQGSQYDYEELRHHSLIAIFCRMVCRNS</sequence>